<dbReference type="Proteomes" id="UP000632222">
    <property type="component" value="Unassembled WGS sequence"/>
</dbReference>
<name>A0ABQ2D5U4_9DEIO</name>
<dbReference type="Gene3D" id="2.120.10.10">
    <property type="match status" value="1"/>
</dbReference>
<dbReference type="SUPFAM" id="SSF50939">
    <property type="entry name" value="Sialidases"/>
    <property type="match status" value="1"/>
</dbReference>
<dbReference type="CDD" id="cd15482">
    <property type="entry name" value="Sialidase_non-viral"/>
    <property type="match status" value="1"/>
</dbReference>
<feature type="chain" id="PRO_5045078881" description="Exo-alpha-sialidase" evidence="1">
    <location>
        <begin position="28"/>
        <end position="378"/>
    </location>
</feature>
<keyword evidence="1" id="KW-0732">Signal</keyword>
<organism evidence="2 3">
    <name type="scientific">Deinococcus roseus</name>
    <dbReference type="NCBI Taxonomy" id="392414"/>
    <lineage>
        <taxon>Bacteria</taxon>
        <taxon>Thermotogati</taxon>
        <taxon>Deinococcota</taxon>
        <taxon>Deinococci</taxon>
        <taxon>Deinococcales</taxon>
        <taxon>Deinococcaceae</taxon>
        <taxon>Deinococcus</taxon>
    </lineage>
</organism>
<evidence type="ECO:0008006" key="4">
    <source>
        <dbReference type="Google" id="ProtNLM"/>
    </source>
</evidence>
<dbReference type="InterPro" id="IPR036278">
    <property type="entry name" value="Sialidase_sf"/>
</dbReference>
<keyword evidence="3" id="KW-1185">Reference proteome</keyword>
<evidence type="ECO:0000313" key="3">
    <source>
        <dbReference type="Proteomes" id="UP000632222"/>
    </source>
</evidence>
<dbReference type="RefSeq" id="WP_189005121.1">
    <property type="nucleotide sequence ID" value="NZ_BMOD01000017.1"/>
</dbReference>
<dbReference type="InterPro" id="IPR023296">
    <property type="entry name" value="Glyco_hydro_beta-prop_sf"/>
</dbReference>
<protein>
    <recommendedName>
        <fullName evidence="4">Exo-alpha-sialidase</fullName>
    </recommendedName>
</protein>
<gene>
    <name evidence="2" type="ORF">GCM10008938_36610</name>
</gene>
<feature type="signal peptide" evidence="1">
    <location>
        <begin position="1"/>
        <end position="27"/>
    </location>
</feature>
<proteinExistence type="predicted"/>
<dbReference type="EMBL" id="BMOD01000017">
    <property type="protein sequence ID" value="GGJ47269.1"/>
    <property type="molecule type" value="Genomic_DNA"/>
</dbReference>
<comment type="caution">
    <text evidence="2">The sequence shown here is derived from an EMBL/GenBank/DDBJ whole genome shotgun (WGS) entry which is preliminary data.</text>
</comment>
<sequence length="378" mass="41529">MSAIKQQFFKAVRGVTFALLLSPVAFAETPANTPLGSPDLGSQMYPRLIRLAHSGEKNGTLLATFDSWAPDSVAPIFQSTDDGQTWNELSRFSHRDGCCSTLYELPSSFGDNPEGTLFWATSYQNIMESGIELWRSLDHGKSWNCYSIPVRGNTGLWEPEFAVNSAGQLQMYYSSEEHKADGFNQSLVVLTSKDGKTFSDEKTVVGMPDFVQRPGMPIVRQGSSGTFYLVYEICGTGCDVYFRTSKDGSDWGNPEDPGTRIVSDGKFFRHAPNFTVSNTEAGDTLYMIGQTYHNPDGTLASNNGQVLLIGEKGGTGNWTEHPAPVQTPDPKGDLENPYDFTNYSSPLLLSQDGKALLGLGMKQQAIGLYKMFFGRTML</sequence>
<accession>A0ABQ2D5U4</accession>
<dbReference type="SUPFAM" id="SSF75005">
    <property type="entry name" value="Arabinanase/levansucrase/invertase"/>
    <property type="match status" value="1"/>
</dbReference>
<dbReference type="PANTHER" id="PTHR38792:SF3">
    <property type="entry name" value="BNR_ASP-BOX REPEAT DOMAIN PROTEIN (AFU_ORTHOLOGUE AFUA_7G06430)-RELATED"/>
    <property type="match status" value="1"/>
</dbReference>
<dbReference type="PANTHER" id="PTHR38792">
    <property type="entry name" value="BNR/ASP-BOX REPEAT DOMAIN PROTEIN (AFU_ORTHOLOGUE AFUA_7G06430)-RELATED"/>
    <property type="match status" value="1"/>
</dbReference>
<reference evidence="3" key="1">
    <citation type="journal article" date="2019" name="Int. J. Syst. Evol. Microbiol.">
        <title>The Global Catalogue of Microorganisms (GCM) 10K type strain sequencing project: providing services to taxonomists for standard genome sequencing and annotation.</title>
        <authorList>
            <consortium name="The Broad Institute Genomics Platform"/>
            <consortium name="The Broad Institute Genome Sequencing Center for Infectious Disease"/>
            <person name="Wu L."/>
            <person name="Ma J."/>
        </authorList>
    </citation>
    <scope>NUCLEOTIDE SEQUENCE [LARGE SCALE GENOMIC DNA]</scope>
    <source>
        <strain evidence="3">JCM 14370</strain>
    </source>
</reference>
<evidence type="ECO:0000256" key="1">
    <source>
        <dbReference type="SAM" id="SignalP"/>
    </source>
</evidence>
<evidence type="ECO:0000313" key="2">
    <source>
        <dbReference type="EMBL" id="GGJ47269.1"/>
    </source>
</evidence>